<dbReference type="Proteomes" id="UP000315750">
    <property type="component" value="Chromosome"/>
</dbReference>
<dbReference type="RefSeq" id="WP_145246373.1">
    <property type="nucleotide sequence ID" value="NZ_CP036278.1"/>
</dbReference>
<evidence type="ECO:0000259" key="3">
    <source>
        <dbReference type="Pfam" id="PF07589"/>
    </source>
</evidence>
<dbReference type="InterPro" id="IPR013424">
    <property type="entry name" value="Ice-binding_C"/>
</dbReference>
<feature type="signal peptide" evidence="2">
    <location>
        <begin position="1"/>
        <end position="22"/>
    </location>
</feature>
<organism evidence="4 5">
    <name type="scientific">Aeoliella mucimassa</name>
    <dbReference type="NCBI Taxonomy" id="2527972"/>
    <lineage>
        <taxon>Bacteria</taxon>
        <taxon>Pseudomonadati</taxon>
        <taxon>Planctomycetota</taxon>
        <taxon>Planctomycetia</taxon>
        <taxon>Pirellulales</taxon>
        <taxon>Lacipirellulaceae</taxon>
        <taxon>Aeoliella</taxon>
    </lineage>
</organism>
<feature type="transmembrane region" description="Helical" evidence="1">
    <location>
        <begin position="383"/>
        <end position="400"/>
    </location>
</feature>
<keyword evidence="1" id="KW-0812">Transmembrane</keyword>
<accession>A0A518ALC0</accession>
<evidence type="ECO:0000256" key="2">
    <source>
        <dbReference type="SAM" id="SignalP"/>
    </source>
</evidence>
<feature type="chain" id="PRO_5021978883" description="Ice-binding protein C-terminal domain-containing protein" evidence="2">
    <location>
        <begin position="23"/>
        <end position="403"/>
    </location>
</feature>
<proteinExistence type="predicted"/>
<feature type="domain" description="Ice-binding protein C-terminal" evidence="3">
    <location>
        <begin position="380"/>
        <end position="402"/>
    </location>
</feature>
<dbReference type="AlphaFoldDB" id="A0A518ALC0"/>
<dbReference type="EMBL" id="CP036278">
    <property type="protein sequence ID" value="QDU55525.1"/>
    <property type="molecule type" value="Genomic_DNA"/>
</dbReference>
<sequence length="403" mass="42673" precursor="true">MRRQFTWLLTLAASLCLSTAQATVFWTGAVDTDYDTADNWDSLAVPDRSEEIEVEIGTPVRNGNWDRAAQSDFTSSGSLTVNGRLLNANGGDATINWNSTGTLTHNGDYFIVGTNSTGAINQSSGTVDATINRGFFLSDGGGVKGTYHLTGGELNVHFTGYYNSTWSNEFIGRNGDDLFHVDGGTASFSTASSDRRLYMNNDSQLLIDSGSFTADDFQYFILGRDETKDGTPTVTINGGELNANMASGTAAFIVGAAQDGLLEINGGSLTITGNELWIGDGLGQGIVNQTGGDVLVDGYDIYLGRGGDANSDEYNMSGGTLTASNLVMGSDTSAVFHFTGGEIYLLGDDRSVVNESWFVASPNAQAFYDASTDMTTITIVPEPTSIALAGLLLAGGLMVYRRK</sequence>
<dbReference type="KEGG" id="amuc:Pan181_17170"/>
<evidence type="ECO:0000256" key="1">
    <source>
        <dbReference type="SAM" id="Phobius"/>
    </source>
</evidence>
<keyword evidence="1" id="KW-1133">Transmembrane helix</keyword>
<keyword evidence="5" id="KW-1185">Reference proteome</keyword>
<dbReference type="OrthoDB" id="5242130at2"/>
<evidence type="ECO:0000313" key="5">
    <source>
        <dbReference type="Proteomes" id="UP000315750"/>
    </source>
</evidence>
<keyword evidence="1" id="KW-0472">Membrane</keyword>
<name>A0A518ALC0_9BACT</name>
<reference evidence="4 5" key="1">
    <citation type="submission" date="2019-02" db="EMBL/GenBank/DDBJ databases">
        <title>Deep-cultivation of Planctomycetes and their phenomic and genomic characterization uncovers novel biology.</title>
        <authorList>
            <person name="Wiegand S."/>
            <person name="Jogler M."/>
            <person name="Boedeker C."/>
            <person name="Pinto D."/>
            <person name="Vollmers J."/>
            <person name="Rivas-Marin E."/>
            <person name="Kohn T."/>
            <person name="Peeters S.H."/>
            <person name="Heuer A."/>
            <person name="Rast P."/>
            <person name="Oberbeckmann S."/>
            <person name="Bunk B."/>
            <person name="Jeske O."/>
            <person name="Meyerdierks A."/>
            <person name="Storesund J.E."/>
            <person name="Kallscheuer N."/>
            <person name="Luecker S."/>
            <person name="Lage O.M."/>
            <person name="Pohl T."/>
            <person name="Merkel B.J."/>
            <person name="Hornburger P."/>
            <person name="Mueller R.-W."/>
            <person name="Bruemmer F."/>
            <person name="Labrenz M."/>
            <person name="Spormann A.M."/>
            <person name="Op den Camp H."/>
            <person name="Overmann J."/>
            <person name="Amann R."/>
            <person name="Jetten M.S.M."/>
            <person name="Mascher T."/>
            <person name="Medema M.H."/>
            <person name="Devos D.P."/>
            <person name="Kaster A.-K."/>
            <person name="Ovreas L."/>
            <person name="Rohde M."/>
            <person name="Galperin M.Y."/>
            <person name="Jogler C."/>
        </authorList>
    </citation>
    <scope>NUCLEOTIDE SEQUENCE [LARGE SCALE GENOMIC DNA]</scope>
    <source>
        <strain evidence="4 5">Pan181</strain>
    </source>
</reference>
<keyword evidence="2" id="KW-0732">Signal</keyword>
<protein>
    <recommendedName>
        <fullName evidence="3">Ice-binding protein C-terminal domain-containing protein</fullName>
    </recommendedName>
</protein>
<evidence type="ECO:0000313" key="4">
    <source>
        <dbReference type="EMBL" id="QDU55525.1"/>
    </source>
</evidence>
<gene>
    <name evidence="4" type="ORF">Pan181_17170</name>
</gene>
<dbReference type="Pfam" id="PF07589">
    <property type="entry name" value="PEP-CTERM"/>
    <property type="match status" value="1"/>
</dbReference>